<evidence type="ECO:0000256" key="5">
    <source>
        <dbReference type="HAMAP-Rule" id="MF_02034"/>
    </source>
</evidence>
<dbReference type="PIRSF" id="PIRSF017901">
    <property type="entry name" value="GCL"/>
    <property type="match status" value="1"/>
</dbReference>
<organism evidence="7 8">
    <name type="scientific">Kutzneria kofuensis</name>
    <dbReference type="NCBI Taxonomy" id="103725"/>
    <lineage>
        <taxon>Bacteria</taxon>
        <taxon>Bacillati</taxon>
        <taxon>Actinomycetota</taxon>
        <taxon>Actinomycetes</taxon>
        <taxon>Pseudonocardiales</taxon>
        <taxon>Pseudonocardiaceae</taxon>
        <taxon>Kutzneria</taxon>
    </lineage>
</organism>
<reference evidence="7 8" key="1">
    <citation type="submission" date="2020-08" db="EMBL/GenBank/DDBJ databases">
        <title>Sequencing the genomes of 1000 actinobacteria strains.</title>
        <authorList>
            <person name="Klenk H.-P."/>
        </authorList>
    </citation>
    <scope>NUCLEOTIDE SEQUENCE [LARGE SCALE GENOMIC DNA]</scope>
    <source>
        <strain evidence="7 8">DSM 43851</strain>
    </source>
</reference>
<dbReference type="SUPFAM" id="SSF55931">
    <property type="entry name" value="Glutamine synthetase/guanido kinase"/>
    <property type="match status" value="1"/>
</dbReference>
<dbReference type="PANTHER" id="PTHR34378">
    <property type="entry name" value="GLUTAMATE--CYSTEINE LIGASE, CHLOROPLASTIC"/>
    <property type="match status" value="1"/>
</dbReference>
<comment type="pathway">
    <text evidence="5">Amino-acid biosynthesis; ergothioneine biosynthesis.</text>
</comment>
<evidence type="ECO:0000313" key="7">
    <source>
        <dbReference type="EMBL" id="MBB5889433.1"/>
    </source>
</evidence>
<evidence type="ECO:0000256" key="3">
    <source>
        <dbReference type="ARBA" id="ARBA00022840"/>
    </source>
</evidence>
<dbReference type="Gene3D" id="3.30.590.20">
    <property type="match status" value="1"/>
</dbReference>
<dbReference type="InterPro" id="IPR006336">
    <property type="entry name" value="GCS2"/>
</dbReference>
<dbReference type="HAMAP" id="MF_02034">
    <property type="entry name" value="EgtA"/>
    <property type="match status" value="1"/>
</dbReference>
<keyword evidence="3 5" id="KW-0067">ATP-binding</keyword>
<gene>
    <name evidence="5" type="primary">egtA</name>
    <name evidence="7" type="ORF">BJ998_000629</name>
</gene>
<comment type="caution">
    <text evidence="7">The sequence shown here is derived from an EMBL/GenBank/DDBJ whole genome shotgun (WGS) entry which is preliminary data.</text>
</comment>
<keyword evidence="2 5" id="KW-0547">Nucleotide-binding</keyword>
<dbReference type="GO" id="GO:0052699">
    <property type="term" value="P:ergothioneine biosynthetic process"/>
    <property type="evidence" value="ECO:0007669"/>
    <property type="project" value="UniProtKB-UniRule"/>
</dbReference>
<protein>
    <recommendedName>
        <fullName evidence="5">Glutamate--cysteine ligase EgtA</fullName>
        <ecNumber evidence="5">6.3.2.2</ecNumber>
    </recommendedName>
    <alternativeName>
        <fullName evidence="5">Gamma-glutamylcysteine synthase</fullName>
        <shortName evidence="5">GCS</shortName>
        <shortName evidence="5">Gamma-ECS</shortName>
    </alternativeName>
</protein>
<dbReference type="Proteomes" id="UP000585638">
    <property type="component" value="Unassembled WGS sequence"/>
</dbReference>
<dbReference type="UniPathway" id="UPA01014"/>
<evidence type="ECO:0000256" key="2">
    <source>
        <dbReference type="ARBA" id="ARBA00022741"/>
    </source>
</evidence>
<sequence>MTTVSVTPATDPAPDLLRDRERAEAYVASVCFKHGPPRYVGAEIEWTVHHAQDRCQPLDQHVLAKALGPHAPATLRPDSPNLPLRGGSPVTVEPGGQVEISTPPKTTTADLLTTVSADIAQLQQLLAAEGLELGTAGTDPYRPPRRILNTPRYAAMNSRFDRHGPDGVVMMCSTAGLQVCLDTGEAGQVATRWNALHALGPALLAVFANSPGLAGRPTGWASARTRVVLGAEPARSGPGDTGDDPAASWARRVLDTPMICFRHGGDSWDVPGDVTFADWIAGALPGVPTTEDLDYHLSTMFTPVRPRGYFEVRYLDSQPPGDWSPAVALLIALFSADDVVDAALDAAAPAAGRWLPAARHGLDDPLVARAAAAALELGLRNMHRLGLPTELSAPVIDSLDRRLATATAKLGGNTVSELASEPFNTGTCVADAPSASEEGL</sequence>
<dbReference type="EC" id="6.3.2.2" evidence="5"/>
<dbReference type="GO" id="GO:0006750">
    <property type="term" value="P:glutathione biosynthetic process"/>
    <property type="evidence" value="ECO:0007669"/>
    <property type="project" value="UniProtKB-UniRule"/>
</dbReference>
<comment type="similarity">
    <text evidence="5 6">Belongs to the glutamate--cysteine ligase type 2 family. EgtA subfamily.</text>
</comment>
<dbReference type="InterPro" id="IPR014746">
    <property type="entry name" value="Gln_synth/guanido_kin_cat_dom"/>
</dbReference>
<evidence type="ECO:0000256" key="1">
    <source>
        <dbReference type="ARBA" id="ARBA00022598"/>
    </source>
</evidence>
<dbReference type="InterPro" id="IPR017809">
    <property type="entry name" value="EgtA_Actinobacteria"/>
</dbReference>
<dbReference type="GO" id="GO:0005524">
    <property type="term" value="F:ATP binding"/>
    <property type="evidence" value="ECO:0007669"/>
    <property type="project" value="UniProtKB-UniRule"/>
</dbReference>
<comment type="function">
    <text evidence="5">Catalyzes the synthesis of gamma-glutamylcysteine (gamma-GC). This compound is used as substrate for the biosynthesis of the low-molecular thiol compound ergothioneine.</text>
</comment>
<comment type="catalytic activity">
    <reaction evidence="4 5 6">
        <text>L-cysteine + L-glutamate + ATP = gamma-L-glutamyl-L-cysteine + ADP + phosphate + H(+)</text>
        <dbReference type="Rhea" id="RHEA:13285"/>
        <dbReference type="ChEBI" id="CHEBI:15378"/>
        <dbReference type="ChEBI" id="CHEBI:29985"/>
        <dbReference type="ChEBI" id="CHEBI:30616"/>
        <dbReference type="ChEBI" id="CHEBI:35235"/>
        <dbReference type="ChEBI" id="CHEBI:43474"/>
        <dbReference type="ChEBI" id="CHEBI:58173"/>
        <dbReference type="ChEBI" id="CHEBI:456216"/>
        <dbReference type="EC" id="6.3.2.2"/>
    </reaction>
</comment>
<dbReference type="AlphaFoldDB" id="A0A7W9NEX5"/>
<dbReference type="Pfam" id="PF04107">
    <property type="entry name" value="GCS2"/>
    <property type="match status" value="1"/>
</dbReference>
<evidence type="ECO:0000256" key="6">
    <source>
        <dbReference type="PIRNR" id="PIRNR017901"/>
    </source>
</evidence>
<proteinExistence type="inferred from homology"/>
<dbReference type="NCBIfam" id="TIGR03444">
    <property type="entry name" value="EgtA_Cys_ligase"/>
    <property type="match status" value="1"/>
</dbReference>
<evidence type="ECO:0000313" key="8">
    <source>
        <dbReference type="Proteomes" id="UP000585638"/>
    </source>
</evidence>
<accession>A0A7W9NEX5</accession>
<dbReference type="EMBL" id="JACHIR010000001">
    <property type="protein sequence ID" value="MBB5889433.1"/>
    <property type="molecule type" value="Genomic_DNA"/>
</dbReference>
<keyword evidence="1 5" id="KW-0436">Ligase</keyword>
<name>A0A7W9NEX5_9PSEU</name>
<dbReference type="GO" id="GO:0004357">
    <property type="term" value="F:glutamate-cysteine ligase activity"/>
    <property type="evidence" value="ECO:0007669"/>
    <property type="project" value="UniProtKB-UniRule"/>
</dbReference>
<evidence type="ECO:0000256" key="4">
    <source>
        <dbReference type="ARBA" id="ARBA00048819"/>
    </source>
</evidence>
<dbReference type="PANTHER" id="PTHR34378:SF1">
    <property type="entry name" value="GLUTAMATE--CYSTEINE LIGASE, CHLOROPLASTIC"/>
    <property type="match status" value="1"/>
</dbReference>
<dbReference type="InterPro" id="IPR035434">
    <property type="entry name" value="GCL_bact_plant"/>
</dbReference>
<keyword evidence="8" id="KW-1185">Reference proteome</keyword>